<feature type="binding site" evidence="4">
    <location>
        <position position="186"/>
    </location>
    <ligand>
        <name>substrate</name>
    </ligand>
</feature>
<dbReference type="PANTHER" id="PTHR43794">
    <property type="entry name" value="AMINOHYDROLASE SSNA-RELATED"/>
    <property type="match status" value="1"/>
</dbReference>
<dbReference type="HAMAP" id="MF_01281">
    <property type="entry name" value="MTA_SAH_deamin"/>
    <property type="match status" value="1"/>
</dbReference>
<gene>
    <name evidence="4" type="primary">mtaD</name>
    <name evidence="6" type="ORF">DXA53_02965</name>
</gene>
<protein>
    <recommendedName>
        <fullName evidence="4">5-methylthioadenosine/S-adenosylhomocysteine deaminase</fullName>
        <shortName evidence="4">MTA/SAH deaminase</shortName>
        <ecNumber evidence="4">3.5.4.28</ecNumber>
        <ecNumber evidence="4">3.5.4.31</ecNumber>
    </recommendedName>
</protein>
<feature type="binding site" evidence="4">
    <location>
        <position position="301"/>
    </location>
    <ligand>
        <name>substrate</name>
    </ligand>
</feature>
<keyword evidence="3 4" id="KW-0862">Zinc</keyword>
<dbReference type="FunFam" id="3.20.20.140:FF:000014">
    <property type="entry name" value="5-methylthioadenosine/S-adenosylhomocysteine deaminase"/>
    <property type="match status" value="1"/>
</dbReference>
<dbReference type="EC" id="3.5.4.28" evidence="4"/>
<name>A0A413IFP3_9BACT</name>
<evidence type="ECO:0000256" key="3">
    <source>
        <dbReference type="ARBA" id="ARBA00022833"/>
    </source>
</evidence>
<evidence type="ECO:0000259" key="5">
    <source>
        <dbReference type="Pfam" id="PF01979"/>
    </source>
</evidence>
<dbReference type="InterPro" id="IPR006680">
    <property type="entry name" value="Amidohydro-rel"/>
</dbReference>
<dbReference type="EMBL" id="QSCO01000003">
    <property type="protein sequence ID" value="RGY09260.1"/>
    <property type="molecule type" value="Genomic_DNA"/>
</dbReference>
<proteinExistence type="inferred from homology"/>
<feature type="binding site" evidence="4">
    <location>
        <position position="213"/>
    </location>
    <ligand>
        <name>Zn(2+)</name>
        <dbReference type="ChEBI" id="CHEBI:29105"/>
    </ligand>
</feature>
<comment type="caution">
    <text evidence="4">Lacks conserved residue(s) required for the propagation of feature annotation.</text>
</comment>
<dbReference type="RefSeq" id="WP_118102950.1">
    <property type="nucleotide sequence ID" value="NZ_QSCO01000003.1"/>
</dbReference>
<dbReference type="CDD" id="cd01298">
    <property type="entry name" value="ATZ_TRZ_like"/>
    <property type="match status" value="1"/>
</dbReference>
<dbReference type="Gene3D" id="3.20.20.140">
    <property type="entry name" value="Metal-dependent hydrolases"/>
    <property type="match status" value="1"/>
</dbReference>
<comment type="catalytic activity">
    <reaction evidence="4">
        <text>S-adenosyl-L-homocysteine + H2O + H(+) = S-inosyl-L-homocysteine + NH4(+)</text>
        <dbReference type="Rhea" id="RHEA:20716"/>
        <dbReference type="ChEBI" id="CHEBI:15377"/>
        <dbReference type="ChEBI" id="CHEBI:15378"/>
        <dbReference type="ChEBI" id="CHEBI:28938"/>
        <dbReference type="ChEBI" id="CHEBI:57856"/>
        <dbReference type="ChEBI" id="CHEBI:57985"/>
        <dbReference type="EC" id="3.5.4.28"/>
    </reaction>
</comment>
<dbReference type="Proteomes" id="UP000284434">
    <property type="component" value="Unassembled WGS sequence"/>
</dbReference>
<comment type="catalytic activity">
    <reaction evidence="4">
        <text>S-methyl-5'-thioadenosine + H2O + H(+) = S-methyl-5'-thioinosine + NH4(+)</text>
        <dbReference type="Rhea" id="RHEA:25025"/>
        <dbReference type="ChEBI" id="CHEBI:15377"/>
        <dbReference type="ChEBI" id="CHEBI:15378"/>
        <dbReference type="ChEBI" id="CHEBI:17509"/>
        <dbReference type="ChEBI" id="CHEBI:28938"/>
        <dbReference type="ChEBI" id="CHEBI:48595"/>
        <dbReference type="EC" id="3.5.4.31"/>
    </reaction>
</comment>
<dbReference type="PANTHER" id="PTHR43794:SF11">
    <property type="entry name" value="AMIDOHYDROLASE-RELATED DOMAIN-CONTAINING PROTEIN"/>
    <property type="match status" value="1"/>
</dbReference>
<evidence type="ECO:0000256" key="1">
    <source>
        <dbReference type="ARBA" id="ARBA00022723"/>
    </source>
</evidence>
<feature type="domain" description="Amidohydrolase-related" evidence="5">
    <location>
        <begin position="55"/>
        <end position="404"/>
    </location>
</feature>
<evidence type="ECO:0000313" key="6">
    <source>
        <dbReference type="EMBL" id="RGY09260.1"/>
    </source>
</evidence>
<organism evidence="6 7">
    <name type="scientific">Odoribacter splanchnicus</name>
    <dbReference type="NCBI Taxonomy" id="28118"/>
    <lineage>
        <taxon>Bacteria</taxon>
        <taxon>Pseudomonadati</taxon>
        <taxon>Bacteroidota</taxon>
        <taxon>Bacteroidia</taxon>
        <taxon>Bacteroidales</taxon>
        <taxon>Odoribacteraceae</taxon>
        <taxon>Odoribacter</taxon>
    </lineage>
</organism>
<comment type="function">
    <text evidence="4">Catalyzes the deamination of 5-methylthioadenosine and S-adenosyl-L-homocysteine into 5-methylthioinosine and S-inosyl-L-homocysteine, respectively. Is also able to deaminate adenosine.</text>
</comment>
<dbReference type="GO" id="GO:0050270">
    <property type="term" value="F:S-adenosylhomocysteine deaminase activity"/>
    <property type="evidence" value="ECO:0007669"/>
    <property type="project" value="UniProtKB-UniRule"/>
</dbReference>
<feature type="binding site" evidence="4">
    <location>
        <position position="301"/>
    </location>
    <ligand>
        <name>Zn(2+)</name>
        <dbReference type="ChEBI" id="CHEBI:29105"/>
    </ligand>
</feature>
<feature type="binding site" evidence="4">
    <location>
        <position position="64"/>
    </location>
    <ligand>
        <name>Zn(2+)</name>
        <dbReference type="ChEBI" id="CHEBI:29105"/>
    </ligand>
</feature>
<reference evidence="6 7" key="1">
    <citation type="submission" date="2018-08" db="EMBL/GenBank/DDBJ databases">
        <title>A genome reference for cultivated species of the human gut microbiota.</title>
        <authorList>
            <person name="Zou Y."/>
            <person name="Xue W."/>
            <person name="Luo G."/>
        </authorList>
    </citation>
    <scope>NUCLEOTIDE SEQUENCE [LARGE SCALE GENOMIC DNA]</scope>
    <source>
        <strain evidence="6 7">OF03-11</strain>
    </source>
</reference>
<evidence type="ECO:0000313" key="7">
    <source>
        <dbReference type="Proteomes" id="UP000284434"/>
    </source>
</evidence>
<dbReference type="GO" id="GO:0090614">
    <property type="term" value="F:5'-methylthioadenosine deaminase activity"/>
    <property type="evidence" value="ECO:0007669"/>
    <property type="project" value="UniProtKB-UniRule"/>
</dbReference>
<keyword evidence="2 4" id="KW-0378">Hydrolase</keyword>
<dbReference type="Gene3D" id="2.30.40.10">
    <property type="entry name" value="Urease, subunit C, domain 1"/>
    <property type="match status" value="1"/>
</dbReference>
<dbReference type="Pfam" id="PF01979">
    <property type="entry name" value="Amidohydro_1"/>
    <property type="match status" value="1"/>
</dbReference>
<comment type="similarity">
    <text evidence="4">Belongs to the metallo-dependent hydrolases superfamily. MTA/SAH deaminase family.</text>
</comment>
<dbReference type="InterPro" id="IPR032466">
    <property type="entry name" value="Metal_Hydrolase"/>
</dbReference>
<feature type="binding site" evidence="4">
    <location>
        <position position="93"/>
    </location>
    <ligand>
        <name>substrate</name>
    </ligand>
</feature>
<dbReference type="SUPFAM" id="SSF51556">
    <property type="entry name" value="Metallo-dependent hydrolases"/>
    <property type="match status" value="1"/>
</dbReference>
<dbReference type="GO" id="GO:0046872">
    <property type="term" value="F:metal ion binding"/>
    <property type="evidence" value="ECO:0007669"/>
    <property type="project" value="UniProtKB-KW"/>
</dbReference>
<feature type="binding site" evidence="4">
    <location>
        <position position="66"/>
    </location>
    <ligand>
        <name>Zn(2+)</name>
        <dbReference type="ChEBI" id="CHEBI:29105"/>
    </ligand>
</feature>
<dbReference type="EC" id="3.5.4.31" evidence="4"/>
<dbReference type="InterPro" id="IPR011059">
    <property type="entry name" value="Metal-dep_hydrolase_composite"/>
</dbReference>
<dbReference type="InterPro" id="IPR050287">
    <property type="entry name" value="MTA/SAH_deaminase"/>
</dbReference>
<keyword evidence="1 4" id="KW-0479">Metal-binding</keyword>
<comment type="caution">
    <text evidence="6">The sequence shown here is derived from an EMBL/GenBank/DDBJ whole genome shotgun (WGS) entry which is preliminary data.</text>
</comment>
<dbReference type="InterPro" id="IPR023512">
    <property type="entry name" value="Deaminase_MtaD/DadD"/>
</dbReference>
<feature type="binding site" evidence="4">
    <location>
        <position position="216"/>
    </location>
    <ligand>
        <name>substrate</name>
    </ligand>
</feature>
<evidence type="ECO:0000256" key="4">
    <source>
        <dbReference type="HAMAP-Rule" id="MF_01281"/>
    </source>
</evidence>
<dbReference type="AlphaFoldDB" id="A0A413IFP3"/>
<dbReference type="SUPFAM" id="SSF51338">
    <property type="entry name" value="Composite domain of metallo-dependent hydrolases"/>
    <property type="match status" value="1"/>
</dbReference>
<comment type="cofactor">
    <cofactor evidence="4">
        <name>Zn(2+)</name>
        <dbReference type="ChEBI" id="CHEBI:29105"/>
    </cofactor>
    <text evidence="4">Binds 1 zinc ion per subunit.</text>
</comment>
<sequence>MNKKIIRNARIITMNERLDILPNGNILIENGKISAITTQSLEDTDAEITDAEGMFLLPGLINTHTHLPMTMLRGFADDLPLHEWLTGHIFPAEARLVTPENVRIATRLAFIEMIKSGTTCFNDMYFFEDIIAEEAKNAGIRGVMGESMIDFATASFQTVDEGLARCEALIRKWQGDSIIHPSVCVHAPYTCSQATLQQFKQLADRYGTLLQIHVAETRQEVEDITARTGMPPAEYLHSIGLLDRNVIAAHCVWLNPKEIELLARTGTSIGHCPKSNLKLASGVADIDTYLKAGITVALGTDGTASNNTLDLVEEMRFAALLAKVVHYNPEAVKAQTALRMATINGAKALGLDTITGSIEIGKRADLILIHADASNMLPVYDEYSAIVYAMNSKNVRSSMVNGDWIMRNRIVCHVDKENTLEAIKQLSGQIRKM</sequence>
<evidence type="ECO:0000256" key="2">
    <source>
        <dbReference type="ARBA" id="ARBA00022801"/>
    </source>
</evidence>
<accession>A0A413IFP3</accession>